<evidence type="ECO:0000313" key="4">
    <source>
        <dbReference type="Proteomes" id="UP000282311"/>
    </source>
</evidence>
<dbReference type="Pfam" id="PF13799">
    <property type="entry name" value="DUF4183"/>
    <property type="match status" value="2"/>
</dbReference>
<dbReference type="InterPro" id="IPR025237">
    <property type="entry name" value="DUF4183"/>
</dbReference>
<comment type="caution">
    <text evidence="3">The sequence shown here is derived from an EMBL/GenBank/DDBJ whole genome shotgun (WGS) entry which is preliminary data.</text>
</comment>
<evidence type="ECO:0000313" key="3">
    <source>
        <dbReference type="EMBL" id="RKN74209.1"/>
    </source>
</evidence>
<evidence type="ECO:0000256" key="1">
    <source>
        <dbReference type="SAM" id="MobiDB-lite"/>
    </source>
</evidence>
<dbReference type="AlphaFoldDB" id="A0A3B0BPJ1"/>
<feature type="domain" description="DUF4183" evidence="2">
    <location>
        <begin position="171"/>
        <end position="235"/>
    </location>
</feature>
<feature type="domain" description="DUF4183" evidence="2">
    <location>
        <begin position="17"/>
        <end position="82"/>
    </location>
</feature>
<accession>A0A3B0BPJ1</accession>
<dbReference type="Proteomes" id="UP000282311">
    <property type="component" value="Unassembled WGS sequence"/>
</dbReference>
<proteinExistence type="predicted"/>
<sequence>MIKAKNYFYCAIATNKRRVYTNRDAAPPSKANRIRNPKRATYMNLFVNGVLQPDSFYKVRGGKLLFRTAAPPQEGVPIVLQFVCLVGGSSHSSVKTMPKHSRCKRRTSASARRFKRRKGGDCMPASLIKMYITATATAPTATGGSVSTTVSSTSQQVVALASAGTVTGTTLTILATAFVDGSGDPVTQFPTNSGFYSLYVNGVLQQEGLSTLTTSQISIEDGDQIATSSPIVIQFVASTGNSTYTDPTISAPTITVET</sequence>
<dbReference type="OrthoDB" id="2455205at2"/>
<feature type="region of interest" description="Disordered" evidence="1">
    <location>
        <begin position="95"/>
        <end position="116"/>
    </location>
</feature>
<protein>
    <submittedName>
        <fullName evidence="3">DUF4183 domain-containing protein</fullName>
    </submittedName>
</protein>
<gene>
    <name evidence="3" type="ORF">D7M11_27565</name>
</gene>
<reference evidence="3 4" key="1">
    <citation type="journal article" date="2007" name="Int. J. Syst. Evol. Microbiol.">
        <title>Paenibacillus ginsengarvi sp. nov., isolated from soil from ginseng cultivation.</title>
        <authorList>
            <person name="Yoon M.H."/>
            <person name="Ten L.N."/>
            <person name="Im W.T."/>
        </authorList>
    </citation>
    <scope>NUCLEOTIDE SEQUENCE [LARGE SCALE GENOMIC DNA]</scope>
    <source>
        <strain evidence="3 4">KCTC 13059</strain>
    </source>
</reference>
<name>A0A3B0BPJ1_9BACL</name>
<organism evidence="3 4">
    <name type="scientific">Paenibacillus ginsengarvi</name>
    <dbReference type="NCBI Taxonomy" id="400777"/>
    <lineage>
        <taxon>Bacteria</taxon>
        <taxon>Bacillati</taxon>
        <taxon>Bacillota</taxon>
        <taxon>Bacilli</taxon>
        <taxon>Bacillales</taxon>
        <taxon>Paenibacillaceae</taxon>
        <taxon>Paenibacillus</taxon>
    </lineage>
</organism>
<dbReference type="EMBL" id="RBAH01000025">
    <property type="protein sequence ID" value="RKN74209.1"/>
    <property type="molecule type" value="Genomic_DNA"/>
</dbReference>
<dbReference type="RefSeq" id="WP_120750479.1">
    <property type="nucleotide sequence ID" value="NZ_RBAH01000025.1"/>
</dbReference>
<feature type="compositionally biased region" description="Basic residues" evidence="1">
    <location>
        <begin position="97"/>
        <end position="116"/>
    </location>
</feature>
<evidence type="ECO:0000259" key="2">
    <source>
        <dbReference type="Pfam" id="PF13799"/>
    </source>
</evidence>
<keyword evidence="4" id="KW-1185">Reference proteome</keyword>